<dbReference type="GO" id="GO:0005576">
    <property type="term" value="C:extracellular region"/>
    <property type="evidence" value="ECO:0007669"/>
    <property type="project" value="TreeGrafter"/>
</dbReference>
<proteinExistence type="predicted"/>
<organism evidence="4 5">
    <name type="scientific">Eumeta variegata</name>
    <name type="common">Bagworm moth</name>
    <name type="synonym">Eumeta japonica</name>
    <dbReference type="NCBI Taxonomy" id="151549"/>
    <lineage>
        <taxon>Eukaryota</taxon>
        <taxon>Metazoa</taxon>
        <taxon>Ecdysozoa</taxon>
        <taxon>Arthropoda</taxon>
        <taxon>Hexapoda</taxon>
        <taxon>Insecta</taxon>
        <taxon>Pterygota</taxon>
        <taxon>Neoptera</taxon>
        <taxon>Endopterygota</taxon>
        <taxon>Lepidoptera</taxon>
        <taxon>Glossata</taxon>
        <taxon>Ditrysia</taxon>
        <taxon>Tineoidea</taxon>
        <taxon>Psychidae</taxon>
        <taxon>Oiketicinae</taxon>
        <taxon>Eumeta</taxon>
    </lineage>
</organism>
<dbReference type="PANTHER" id="PTHR10680">
    <property type="entry name" value="PEPTIDYL-GLYCINE ALPHA-AMIDATING MONOOXYGENASE"/>
    <property type="match status" value="1"/>
</dbReference>
<evidence type="ECO:0000256" key="1">
    <source>
        <dbReference type="ARBA" id="ARBA00022729"/>
    </source>
</evidence>
<dbReference type="Proteomes" id="UP000299102">
    <property type="component" value="Unassembled WGS sequence"/>
</dbReference>
<evidence type="ECO:0000256" key="3">
    <source>
        <dbReference type="SAM" id="MobiDB-lite"/>
    </source>
</evidence>
<dbReference type="OrthoDB" id="10018185at2759"/>
<accession>A0A4C1ZYS5</accession>
<evidence type="ECO:0000313" key="4">
    <source>
        <dbReference type="EMBL" id="GBP92642.1"/>
    </source>
</evidence>
<evidence type="ECO:0000256" key="2">
    <source>
        <dbReference type="ARBA" id="ARBA00023180"/>
    </source>
</evidence>
<reference evidence="4 5" key="1">
    <citation type="journal article" date="2019" name="Commun. Biol.">
        <title>The bagworm genome reveals a unique fibroin gene that provides high tensile strength.</title>
        <authorList>
            <person name="Kono N."/>
            <person name="Nakamura H."/>
            <person name="Ohtoshi R."/>
            <person name="Tomita M."/>
            <person name="Numata K."/>
            <person name="Arakawa K."/>
        </authorList>
    </citation>
    <scope>NUCLEOTIDE SEQUENCE [LARGE SCALE GENOMIC DNA]</scope>
</reference>
<dbReference type="AlphaFoldDB" id="A0A4C1ZYS5"/>
<feature type="region of interest" description="Disordered" evidence="3">
    <location>
        <begin position="114"/>
        <end position="175"/>
    </location>
</feature>
<dbReference type="PANTHER" id="PTHR10680:SF36">
    <property type="entry name" value="PEPTIDYL-ALPHA-HYDROXYGLYCINE ALPHA-AMIDATING LYASE 1"/>
    <property type="match status" value="1"/>
</dbReference>
<feature type="compositionally biased region" description="Basic and acidic residues" evidence="3">
    <location>
        <begin position="124"/>
        <end position="134"/>
    </location>
</feature>
<comment type="caution">
    <text evidence="4">The sequence shown here is derived from an EMBL/GenBank/DDBJ whole genome shotgun (WGS) entry which is preliminary data.</text>
</comment>
<sequence length="412" mass="45157">MTPPHQLYQVEAVLKKDWFIPGDDETHFCKPSAVAVRPSGEFFVADGYCNTRIINWALKVAASTSDLGSVLRETRSCVHACIVGLGVLDPTLYGTLLKRMQDDDIAAALLEENVSEDDENYPSDSDHNSDHISEASESDSDTDMEDPEPVEETPPTLPFYTGKDGKTKWYKTPPRTNVRTRSENIITHLPGCKPAVRDKKAIIKQLGLSLLEDHLSKRKDNPHVPRDIRKPIHQILDEEVPETGQTPYTFNVPHALTLVEDRGLVCVANRERGRVPCYSADNATFHFEYRSWLFGGRLFSVAYAPVDGGRLYVVNGPHGGAPVRGYVIDFESGRLIATFAPPTEFHNPHDVAVTADGSTLFVAELDPHAVYKFESTPTATPEGAPTATVTDVPATPSVGVSLPTKPTATVGV</sequence>
<keyword evidence="4" id="KW-0456">Lyase</keyword>
<keyword evidence="1" id="KW-0732">Signal</keyword>
<dbReference type="Gene3D" id="2.120.10.30">
    <property type="entry name" value="TolB, C-terminal domain"/>
    <property type="match status" value="2"/>
</dbReference>
<dbReference type="EMBL" id="BGZK01002293">
    <property type="protein sequence ID" value="GBP92642.1"/>
    <property type="molecule type" value="Genomic_DNA"/>
</dbReference>
<keyword evidence="2" id="KW-0325">Glycoprotein</keyword>
<protein>
    <submittedName>
        <fullName evidence="4">Peptidyl-alpha-hydroxyglycine alpha-amidating lyase 1</fullName>
    </submittedName>
</protein>
<gene>
    <name evidence="4" type="primary">Pal1</name>
    <name evidence="4" type="ORF">EVAR_48448_1</name>
</gene>
<evidence type="ECO:0000313" key="5">
    <source>
        <dbReference type="Proteomes" id="UP000299102"/>
    </source>
</evidence>
<dbReference type="InterPro" id="IPR011042">
    <property type="entry name" value="6-blade_b-propeller_TolB-like"/>
</dbReference>
<keyword evidence="5" id="KW-1185">Reference proteome</keyword>
<feature type="compositionally biased region" description="Acidic residues" evidence="3">
    <location>
        <begin position="136"/>
        <end position="151"/>
    </location>
</feature>
<dbReference type="SUPFAM" id="SSF63829">
    <property type="entry name" value="Calcium-dependent phosphotriesterase"/>
    <property type="match status" value="1"/>
</dbReference>
<dbReference type="GO" id="GO:0016829">
    <property type="term" value="F:lyase activity"/>
    <property type="evidence" value="ECO:0007669"/>
    <property type="project" value="UniProtKB-KW"/>
</dbReference>
<name>A0A4C1ZYS5_EUMVA</name>